<dbReference type="Gene3D" id="1.10.10.60">
    <property type="entry name" value="Homeodomain-like"/>
    <property type="match status" value="1"/>
</dbReference>
<dbReference type="Pfam" id="PF00440">
    <property type="entry name" value="TetR_N"/>
    <property type="match status" value="1"/>
</dbReference>
<proteinExistence type="predicted"/>
<dbReference type="EMBL" id="LT629710">
    <property type="protein sequence ID" value="SDP34154.1"/>
    <property type="molecule type" value="Genomic_DNA"/>
</dbReference>
<evidence type="ECO:0000256" key="3">
    <source>
        <dbReference type="ARBA" id="ARBA00023163"/>
    </source>
</evidence>
<evidence type="ECO:0000256" key="4">
    <source>
        <dbReference type="PROSITE-ProRule" id="PRU00335"/>
    </source>
</evidence>
<dbReference type="InterPro" id="IPR025996">
    <property type="entry name" value="MT1864/Rv1816-like_C"/>
</dbReference>
<dbReference type="PANTHER" id="PTHR30055">
    <property type="entry name" value="HTH-TYPE TRANSCRIPTIONAL REGULATOR RUTR"/>
    <property type="match status" value="1"/>
</dbReference>
<dbReference type="RefSeq" id="WP_090478936.1">
    <property type="nucleotide sequence ID" value="NZ_LT629710.1"/>
</dbReference>
<name>A0A1H0RXG5_9ACTN</name>
<dbReference type="GO" id="GO:0003700">
    <property type="term" value="F:DNA-binding transcription factor activity"/>
    <property type="evidence" value="ECO:0007669"/>
    <property type="project" value="TreeGrafter"/>
</dbReference>
<keyword evidence="7" id="KW-1185">Reference proteome</keyword>
<dbReference type="GO" id="GO:0000976">
    <property type="term" value="F:transcription cis-regulatory region binding"/>
    <property type="evidence" value="ECO:0007669"/>
    <property type="project" value="TreeGrafter"/>
</dbReference>
<dbReference type="InterPro" id="IPR009057">
    <property type="entry name" value="Homeodomain-like_sf"/>
</dbReference>
<accession>A0A1H0RXG5</accession>
<keyword evidence="3" id="KW-0804">Transcription</keyword>
<keyword evidence="2 4" id="KW-0238">DNA-binding</keyword>
<protein>
    <submittedName>
        <fullName evidence="6">Regulatory protein, tetR family</fullName>
    </submittedName>
</protein>
<feature type="DNA-binding region" description="H-T-H motif" evidence="4">
    <location>
        <begin position="33"/>
        <end position="52"/>
    </location>
</feature>
<dbReference type="OrthoDB" id="4641396at2"/>
<dbReference type="InterPro" id="IPR001647">
    <property type="entry name" value="HTH_TetR"/>
</dbReference>
<reference evidence="6 7" key="1">
    <citation type="submission" date="2016-10" db="EMBL/GenBank/DDBJ databases">
        <authorList>
            <person name="de Groot N.N."/>
        </authorList>
    </citation>
    <scope>NUCLEOTIDE SEQUENCE [LARGE SCALE GENOMIC DNA]</scope>
    <source>
        <strain evidence="7">P4-7,KCTC 19426,CECT 7604</strain>
    </source>
</reference>
<dbReference type="InterPro" id="IPR036271">
    <property type="entry name" value="Tet_transcr_reg_TetR-rel_C_sf"/>
</dbReference>
<sequence>MSPRPAPDLNSRRDQVIRVARDVAERDGWPAVTMRRLAGELGVTQPVLYSAFDSRQALVDAVALTGFSDVAAALDAVDATPMSRMRAYLDFAAAHPRVYEAMFSLPSGLAFAADDTPEPLQRAFAGIREAFPDADGTRAEVAWAALHGLATLQAGGRLPERLAQARLDLTHRMLTDPSTDHRTGAPPKDAS</sequence>
<feature type="domain" description="HTH tetR-type" evidence="5">
    <location>
        <begin position="10"/>
        <end position="70"/>
    </location>
</feature>
<dbReference type="SUPFAM" id="SSF48498">
    <property type="entry name" value="Tetracyclin repressor-like, C-terminal domain"/>
    <property type="match status" value="1"/>
</dbReference>
<evidence type="ECO:0000313" key="7">
    <source>
        <dbReference type="Proteomes" id="UP000198741"/>
    </source>
</evidence>
<dbReference type="PROSITE" id="PS50977">
    <property type="entry name" value="HTH_TETR_2"/>
    <property type="match status" value="1"/>
</dbReference>
<dbReference type="InterPro" id="IPR050109">
    <property type="entry name" value="HTH-type_TetR-like_transc_reg"/>
</dbReference>
<dbReference type="AlphaFoldDB" id="A0A1H0RXG5"/>
<evidence type="ECO:0000313" key="6">
    <source>
        <dbReference type="EMBL" id="SDP34154.1"/>
    </source>
</evidence>
<dbReference type="Gene3D" id="1.10.357.10">
    <property type="entry name" value="Tetracycline Repressor, domain 2"/>
    <property type="match status" value="1"/>
</dbReference>
<dbReference type="STRING" id="1090615.SAMN04515671_3796"/>
<evidence type="ECO:0000256" key="1">
    <source>
        <dbReference type="ARBA" id="ARBA00023015"/>
    </source>
</evidence>
<dbReference type="Proteomes" id="UP000198741">
    <property type="component" value="Chromosome I"/>
</dbReference>
<organism evidence="6 7">
    <name type="scientific">Nakamurella panacisegetis</name>
    <dbReference type="NCBI Taxonomy" id="1090615"/>
    <lineage>
        <taxon>Bacteria</taxon>
        <taxon>Bacillati</taxon>
        <taxon>Actinomycetota</taxon>
        <taxon>Actinomycetes</taxon>
        <taxon>Nakamurellales</taxon>
        <taxon>Nakamurellaceae</taxon>
        <taxon>Nakamurella</taxon>
    </lineage>
</organism>
<dbReference type="SUPFAM" id="SSF46689">
    <property type="entry name" value="Homeodomain-like"/>
    <property type="match status" value="1"/>
</dbReference>
<gene>
    <name evidence="6" type="ORF">SAMN04515671_3796</name>
</gene>
<dbReference type="Pfam" id="PF13305">
    <property type="entry name" value="TetR_C_33"/>
    <property type="match status" value="1"/>
</dbReference>
<evidence type="ECO:0000256" key="2">
    <source>
        <dbReference type="ARBA" id="ARBA00023125"/>
    </source>
</evidence>
<evidence type="ECO:0000259" key="5">
    <source>
        <dbReference type="PROSITE" id="PS50977"/>
    </source>
</evidence>
<keyword evidence="1" id="KW-0805">Transcription regulation</keyword>
<dbReference type="PANTHER" id="PTHR30055:SF234">
    <property type="entry name" value="HTH-TYPE TRANSCRIPTIONAL REGULATOR BETI"/>
    <property type="match status" value="1"/>
</dbReference>